<proteinExistence type="predicted"/>
<gene>
    <name evidence="3" type="ORF">GCM10007301_22600</name>
</gene>
<sequence>MAAAIAALALVWPLHAEPTRVTFPDIESLTHYTTVRRGNVTEHILTTPAAIEAVKNGKPIPTDTTFVLADYRDGKIYRYFVMEKGAGWGADYDERRRTGDWQFQWFWPDRTINEKENTARCQSCHGSRADSEFLFTFIQLRDFDGRTPD</sequence>
<dbReference type="CDD" id="cd20716">
    <property type="entry name" value="cyt_P460_fam"/>
    <property type="match status" value="1"/>
</dbReference>
<feature type="signal peptide" evidence="1">
    <location>
        <begin position="1"/>
        <end position="16"/>
    </location>
</feature>
<dbReference type="Proteomes" id="UP000606044">
    <property type="component" value="Unassembled WGS sequence"/>
</dbReference>
<dbReference type="Gene3D" id="3.50.70.20">
    <property type="entry name" value="Cytochrome P460"/>
    <property type="match status" value="1"/>
</dbReference>
<dbReference type="Pfam" id="PF16694">
    <property type="entry name" value="Cytochrome_P460"/>
    <property type="match status" value="1"/>
</dbReference>
<reference evidence="3" key="2">
    <citation type="submission" date="2020-09" db="EMBL/GenBank/DDBJ databases">
        <authorList>
            <person name="Sun Q."/>
            <person name="Sedlacek I."/>
        </authorList>
    </citation>
    <scope>NUCLEOTIDE SEQUENCE</scope>
    <source>
        <strain evidence="3">CCM 7897</strain>
    </source>
</reference>
<comment type="caution">
    <text evidence="3">The sequence shown here is derived from an EMBL/GenBank/DDBJ whole genome shotgun (WGS) entry which is preliminary data.</text>
</comment>
<evidence type="ECO:0000256" key="1">
    <source>
        <dbReference type="SAM" id="SignalP"/>
    </source>
</evidence>
<evidence type="ECO:0000313" key="4">
    <source>
        <dbReference type="Proteomes" id="UP000606044"/>
    </source>
</evidence>
<name>A0A917F9E7_9HYPH</name>
<protein>
    <recommendedName>
        <fullName evidence="2">Cytochrome P460 domain-containing protein</fullName>
    </recommendedName>
</protein>
<dbReference type="EMBL" id="BMCT01000002">
    <property type="protein sequence ID" value="GGF62355.1"/>
    <property type="molecule type" value="Genomic_DNA"/>
</dbReference>
<evidence type="ECO:0000259" key="2">
    <source>
        <dbReference type="Pfam" id="PF16694"/>
    </source>
</evidence>
<accession>A0A917F9E7</accession>
<keyword evidence="1" id="KW-0732">Signal</keyword>
<feature type="domain" description="Cytochrome P460" evidence="2">
    <location>
        <begin position="32"/>
        <end position="136"/>
    </location>
</feature>
<reference evidence="3" key="1">
    <citation type="journal article" date="2014" name="Int. J. Syst. Evol. Microbiol.">
        <title>Complete genome sequence of Corynebacterium casei LMG S-19264T (=DSM 44701T), isolated from a smear-ripened cheese.</title>
        <authorList>
            <consortium name="US DOE Joint Genome Institute (JGI-PGF)"/>
            <person name="Walter F."/>
            <person name="Albersmeier A."/>
            <person name="Kalinowski J."/>
            <person name="Ruckert C."/>
        </authorList>
    </citation>
    <scope>NUCLEOTIDE SEQUENCE</scope>
    <source>
        <strain evidence="3">CCM 7897</strain>
    </source>
</reference>
<keyword evidence="4" id="KW-1185">Reference proteome</keyword>
<dbReference type="InterPro" id="IPR032033">
    <property type="entry name" value="Cytochrome_P460"/>
</dbReference>
<dbReference type="InterPro" id="IPR038142">
    <property type="entry name" value="Cytochrome_P460_sp"/>
</dbReference>
<dbReference type="AlphaFoldDB" id="A0A917F9E7"/>
<feature type="chain" id="PRO_5038034156" description="Cytochrome P460 domain-containing protein" evidence="1">
    <location>
        <begin position="17"/>
        <end position="149"/>
    </location>
</feature>
<evidence type="ECO:0000313" key="3">
    <source>
        <dbReference type="EMBL" id="GGF62355.1"/>
    </source>
</evidence>
<organism evidence="3 4">
    <name type="scientific">Azorhizobium oxalatiphilum</name>
    <dbReference type="NCBI Taxonomy" id="980631"/>
    <lineage>
        <taxon>Bacteria</taxon>
        <taxon>Pseudomonadati</taxon>
        <taxon>Pseudomonadota</taxon>
        <taxon>Alphaproteobacteria</taxon>
        <taxon>Hyphomicrobiales</taxon>
        <taxon>Xanthobacteraceae</taxon>
        <taxon>Azorhizobium</taxon>
    </lineage>
</organism>